<dbReference type="RefSeq" id="WP_305893973.1">
    <property type="nucleotide sequence ID" value="NZ_JAUZVZ010000014.1"/>
</dbReference>
<sequence>MIDIIDPHLHVWQLTAGHYHWLRSGHPPIWPDKDLLQQDYLPGAIQLQEPFRVVGAVAIEAGFDNAQPERELAWLKAQHWPCAWRGVAFLDCSASLAEVEHKLAALQPFQPAGVRHIFEGADEALLHSPQLDTIAGWLEQQQLLLEIQCDLSNPVNASRIWQLAERHPGLRLVLNHAGLVQPSNIQRWQQQLGPLAKRPNIAMKLSGWEMAHAGQQSFFDANWLQQVLEVALQHLPTKQLMLASNFPLCLWQGSYQQLWQHYFDTCQQLGLNHRDWQQLSQFSARDWYALA</sequence>
<dbReference type="EMBL" id="JAUZVZ010000014">
    <property type="protein sequence ID" value="MDP4536708.1"/>
    <property type="molecule type" value="Genomic_DNA"/>
</dbReference>
<evidence type="ECO:0000313" key="3">
    <source>
        <dbReference type="EMBL" id="MDP4536708.1"/>
    </source>
</evidence>
<dbReference type="SUPFAM" id="SSF51556">
    <property type="entry name" value="Metallo-dependent hydrolases"/>
    <property type="match status" value="1"/>
</dbReference>
<keyword evidence="4" id="KW-1185">Reference proteome</keyword>
<name>A0ABT9H0I1_9GAMM</name>
<reference evidence="3 4" key="1">
    <citation type="submission" date="2023-08" db="EMBL/GenBank/DDBJ databases">
        <authorList>
            <person name="Joshi A."/>
            <person name="Thite S."/>
        </authorList>
    </citation>
    <scope>NUCLEOTIDE SEQUENCE [LARGE SCALE GENOMIC DNA]</scope>
    <source>
        <strain evidence="3 4">AC40</strain>
    </source>
</reference>
<comment type="similarity">
    <text evidence="1">Belongs to the metallo-dependent hydrolases superfamily.</text>
</comment>
<dbReference type="Gene3D" id="3.20.20.140">
    <property type="entry name" value="Metal-dependent hydrolases"/>
    <property type="match status" value="1"/>
</dbReference>
<evidence type="ECO:0000313" key="4">
    <source>
        <dbReference type="Proteomes" id="UP001231616"/>
    </source>
</evidence>
<dbReference type="PANTHER" id="PTHR43569">
    <property type="entry name" value="AMIDOHYDROLASE"/>
    <property type="match status" value="1"/>
</dbReference>
<dbReference type="InterPro" id="IPR032466">
    <property type="entry name" value="Metal_Hydrolase"/>
</dbReference>
<comment type="caution">
    <text evidence="3">The sequence shown here is derived from an EMBL/GenBank/DDBJ whole genome shotgun (WGS) entry which is preliminary data.</text>
</comment>
<accession>A0ABT9H0I1</accession>
<protein>
    <submittedName>
        <fullName evidence="3">Amidohydrolase family protein</fullName>
    </submittedName>
</protein>
<dbReference type="Proteomes" id="UP001231616">
    <property type="component" value="Unassembled WGS sequence"/>
</dbReference>
<dbReference type="InterPro" id="IPR052350">
    <property type="entry name" value="Metallo-dep_Lactonases"/>
</dbReference>
<gene>
    <name evidence="3" type="ORF">Q3O60_10945</name>
</gene>
<feature type="domain" description="Amidohydrolase-related" evidence="2">
    <location>
        <begin position="5"/>
        <end position="260"/>
    </location>
</feature>
<dbReference type="PANTHER" id="PTHR43569:SF2">
    <property type="entry name" value="AMIDOHYDROLASE-RELATED DOMAIN-CONTAINING PROTEIN"/>
    <property type="match status" value="1"/>
</dbReference>
<evidence type="ECO:0000256" key="1">
    <source>
        <dbReference type="ARBA" id="ARBA00038310"/>
    </source>
</evidence>
<dbReference type="InterPro" id="IPR006680">
    <property type="entry name" value="Amidohydro-rel"/>
</dbReference>
<organism evidence="3 4">
    <name type="scientific">Alkalimonas collagenimarina</name>
    <dbReference type="NCBI Taxonomy" id="400390"/>
    <lineage>
        <taxon>Bacteria</taxon>
        <taxon>Pseudomonadati</taxon>
        <taxon>Pseudomonadota</taxon>
        <taxon>Gammaproteobacteria</taxon>
        <taxon>Alkalimonas</taxon>
    </lineage>
</organism>
<dbReference type="Pfam" id="PF04909">
    <property type="entry name" value="Amidohydro_2"/>
    <property type="match status" value="1"/>
</dbReference>
<proteinExistence type="inferred from homology"/>
<evidence type="ECO:0000259" key="2">
    <source>
        <dbReference type="Pfam" id="PF04909"/>
    </source>
</evidence>